<dbReference type="VEuPathDB" id="TriTrypDB:C4B63_7g142"/>
<dbReference type="VEuPathDB" id="TriTrypDB:TcCLB.506635.120"/>
<dbReference type="VEuPathDB" id="TriTrypDB:C3747_130g50"/>
<protein>
    <recommendedName>
        <fullName evidence="7">Kinesin-like protein</fullName>
    </recommendedName>
</protein>
<dbReference type="VEuPathDB" id="TriTrypDB:TcCL_ESM05500"/>
<feature type="compositionally biased region" description="Polar residues" evidence="9">
    <location>
        <begin position="582"/>
        <end position="592"/>
    </location>
</feature>
<dbReference type="InterPro" id="IPR019821">
    <property type="entry name" value="Kinesin_motor_CS"/>
</dbReference>
<dbReference type="PROSITE" id="PS00411">
    <property type="entry name" value="KINESIN_MOTOR_1"/>
    <property type="match status" value="1"/>
</dbReference>
<organism evidence="11 12">
    <name type="scientific">Trypanosoma cruzi</name>
    <dbReference type="NCBI Taxonomy" id="5693"/>
    <lineage>
        <taxon>Eukaryota</taxon>
        <taxon>Discoba</taxon>
        <taxon>Euglenozoa</taxon>
        <taxon>Kinetoplastea</taxon>
        <taxon>Metakinetoplastina</taxon>
        <taxon>Trypanosomatida</taxon>
        <taxon>Trypanosomatidae</taxon>
        <taxon>Trypanosoma</taxon>
        <taxon>Schizotrypanum</taxon>
    </lineage>
</organism>
<evidence type="ECO:0000256" key="4">
    <source>
        <dbReference type="ARBA" id="ARBA00022840"/>
    </source>
</evidence>
<sequence>MRMAQEMCGSVRVVVRCRPLLSGEEGDACSRVHFEAGGGNVLVDGKAQEGTRCFTFDRVLPPNSTQEDVMQEVSPMIEHVLKGIHATVFAYGQTGSGKTYTVEGIDYLRHGSGNPRPSLKTDPRQHGIIPRAIQLVFDRAREMQLEDGNLRFQFCCSFYQIYNERVTDLLDPATTHSPNAGLKVGWCRGDVFAVENLFICNCDESEKMRRCFFSGTKEKFMGSHAMNQQSSRSHCVFTIYVARYDADSPETPIRAELSIVDLAGSERIAMLSRNPSSSMIKDSPDINASLLTLGRVITALAANGTRAKKGKPADRSHIPYRESKLTMLLKHALGGNSLTTMIACISPSDRYVDETLSTLLYAGRARNITNIPRVNEDAKSALIRQLRAEVASMKKELKYCGILTTDNLGKVDFTESKRLQERDGTDDGRVNELAEKLVQACEALKNIIAVNGQLRDAFDTVKNAKAELERRELELNAENLALRERIELLESIVLKEDFMGESTRDFDFAGIEENEWPCHALLDGPSLFGVDIGSSLKGVHNRPLSADLASPPRSSEKHVKRRDYITVIEDGDGRGPLFAPSSARTLSGSQRRGFSVTRNKRSANSRSDFVARKASPKERRRRQRSKIQKKLEEYTNRYCQPNHFVNYAEYYAKARQQIPVNHAAAVAIKEMEGTLKQLPRSIAATVPQSLKFSSEFGSLSFGGSREGLTELEQRRQQREAKRKALLAEQQALRDSVTRTLVNATEQLECLRYAGTGAVTSHPYSGDIAGRTKVSRTGAPSISSAPANCGMSRLRAYLDLDAAKRALVVSSPQ</sequence>
<reference evidence="11 12" key="1">
    <citation type="journal article" date="2018" name="Microb. Genom.">
        <title>Expanding an expanded genome: long-read sequencing of Trypanosoma cruzi.</title>
        <authorList>
            <person name="Berna L."/>
            <person name="Rodriguez M."/>
            <person name="Chiribao M.L."/>
            <person name="Parodi-Talice A."/>
            <person name="Pita S."/>
            <person name="Rijo G."/>
            <person name="Alvarez-Valin F."/>
            <person name="Robello C."/>
        </authorList>
    </citation>
    <scope>NUCLEOTIDE SEQUENCE [LARGE SCALE GENOMIC DNA]</scope>
    <source>
        <strain evidence="11 12">TCC</strain>
    </source>
</reference>
<dbReference type="EMBL" id="PRFC01000130">
    <property type="protein sequence ID" value="PWV05490.1"/>
    <property type="molecule type" value="Genomic_DNA"/>
</dbReference>
<dbReference type="Gene3D" id="3.40.850.10">
    <property type="entry name" value="Kinesin motor domain"/>
    <property type="match status" value="1"/>
</dbReference>
<dbReference type="GO" id="GO:0007052">
    <property type="term" value="P:mitotic spindle organization"/>
    <property type="evidence" value="ECO:0007669"/>
    <property type="project" value="TreeGrafter"/>
</dbReference>
<evidence type="ECO:0000256" key="9">
    <source>
        <dbReference type="SAM" id="MobiDB-lite"/>
    </source>
</evidence>
<dbReference type="VEuPathDB" id="TriTrypDB:TcCL_NonESM05733"/>
<dbReference type="SUPFAM" id="SSF52540">
    <property type="entry name" value="P-loop containing nucleoside triphosphate hydrolases"/>
    <property type="match status" value="1"/>
</dbReference>
<keyword evidence="5 8" id="KW-0175">Coiled coil</keyword>
<evidence type="ECO:0000259" key="10">
    <source>
        <dbReference type="PROSITE" id="PS50067"/>
    </source>
</evidence>
<evidence type="ECO:0000313" key="12">
    <source>
        <dbReference type="Proteomes" id="UP000246078"/>
    </source>
</evidence>
<dbReference type="GO" id="GO:0007018">
    <property type="term" value="P:microtubule-based movement"/>
    <property type="evidence" value="ECO:0007669"/>
    <property type="project" value="InterPro"/>
</dbReference>
<feature type="compositionally biased region" description="Basic residues" evidence="9">
    <location>
        <begin position="618"/>
        <end position="628"/>
    </location>
</feature>
<dbReference type="Proteomes" id="UP000246078">
    <property type="component" value="Unassembled WGS sequence"/>
</dbReference>
<dbReference type="GO" id="GO:0008017">
    <property type="term" value="F:microtubule binding"/>
    <property type="evidence" value="ECO:0007669"/>
    <property type="project" value="InterPro"/>
</dbReference>
<dbReference type="GO" id="GO:0005524">
    <property type="term" value="F:ATP binding"/>
    <property type="evidence" value="ECO:0007669"/>
    <property type="project" value="UniProtKB-UniRule"/>
</dbReference>
<name>A0A2V2WA67_TRYCR</name>
<dbReference type="VEuPathDB" id="TriTrypDB:TCSYLVIO_010961"/>
<dbReference type="VEuPathDB" id="TriTrypDB:TcBrA4_0123030"/>
<evidence type="ECO:0000313" key="11">
    <source>
        <dbReference type="EMBL" id="PWV05490.1"/>
    </source>
</evidence>
<keyword evidence="6 7" id="KW-0505">Motor protein</keyword>
<gene>
    <name evidence="11" type="ORF">C3747_130g50</name>
</gene>
<feature type="region of interest" description="Disordered" evidence="9">
    <location>
        <begin position="575"/>
        <end position="629"/>
    </location>
</feature>
<dbReference type="Pfam" id="PF00225">
    <property type="entry name" value="Kinesin"/>
    <property type="match status" value="1"/>
</dbReference>
<evidence type="ECO:0000256" key="5">
    <source>
        <dbReference type="ARBA" id="ARBA00023054"/>
    </source>
</evidence>
<keyword evidence="2" id="KW-0963">Cytoplasm</keyword>
<dbReference type="GO" id="GO:0051231">
    <property type="term" value="P:spindle elongation"/>
    <property type="evidence" value="ECO:0007669"/>
    <property type="project" value="TreeGrafter"/>
</dbReference>
<dbReference type="AlphaFoldDB" id="A0A2V2WA67"/>
<dbReference type="VEuPathDB" id="TriTrypDB:TcG_01995"/>
<evidence type="ECO:0000256" key="8">
    <source>
        <dbReference type="SAM" id="Coils"/>
    </source>
</evidence>
<dbReference type="VEuPathDB" id="TriTrypDB:BCY84_18992"/>
<feature type="domain" description="Kinesin motor" evidence="10">
    <location>
        <begin position="10"/>
        <end position="368"/>
    </location>
</feature>
<dbReference type="VEuPathDB" id="TriTrypDB:Tc_MARK_2593"/>
<dbReference type="VEuPathDB" id="TriTrypDB:TCDM_09123"/>
<dbReference type="InterPro" id="IPR027417">
    <property type="entry name" value="P-loop_NTPase"/>
</dbReference>
<dbReference type="PROSITE" id="PS50067">
    <property type="entry name" value="KINESIN_MOTOR_2"/>
    <property type="match status" value="1"/>
</dbReference>
<dbReference type="CDD" id="cd00106">
    <property type="entry name" value="KISc"/>
    <property type="match status" value="1"/>
</dbReference>
<dbReference type="VEuPathDB" id="TriTrypDB:TcG_01998"/>
<dbReference type="VEuPathDB" id="TriTrypDB:TcYC6_0053910"/>
<feature type="coiled-coil region" evidence="8">
    <location>
        <begin position="451"/>
        <end position="485"/>
    </location>
</feature>
<comment type="caution">
    <text evidence="11">The sequence shown here is derived from an EMBL/GenBank/DDBJ whole genome shotgun (WGS) entry which is preliminary data.</text>
</comment>
<comment type="subcellular location">
    <subcellularLocation>
        <location evidence="1">Cytoplasm</location>
    </subcellularLocation>
</comment>
<dbReference type="InterPro" id="IPR001752">
    <property type="entry name" value="Kinesin_motor_dom"/>
</dbReference>
<comment type="similarity">
    <text evidence="6 7">Belongs to the TRAFAC class myosin-kinesin ATPase superfamily. Kinesin family.</text>
</comment>
<evidence type="ECO:0000256" key="3">
    <source>
        <dbReference type="ARBA" id="ARBA00022741"/>
    </source>
</evidence>
<dbReference type="InterPro" id="IPR036961">
    <property type="entry name" value="Kinesin_motor_dom_sf"/>
</dbReference>
<dbReference type="VEuPathDB" id="TriTrypDB:TcCLB.504199.30"/>
<evidence type="ECO:0000256" key="7">
    <source>
        <dbReference type="RuleBase" id="RU000394"/>
    </source>
</evidence>
<evidence type="ECO:0000256" key="1">
    <source>
        <dbReference type="ARBA" id="ARBA00004496"/>
    </source>
</evidence>
<feature type="binding site" evidence="6">
    <location>
        <begin position="92"/>
        <end position="99"/>
    </location>
    <ligand>
        <name>ATP</name>
        <dbReference type="ChEBI" id="CHEBI:30616"/>
    </ligand>
</feature>
<dbReference type="PRINTS" id="PR00380">
    <property type="entry name" value="KINESINHEAVY"/>
</dbReference>
<evidence type="ECO:0000256" key="6">
    <source>
        <dbReference type="PROSITE-ProRule" id="PRU00283"/>
    </source>
</evidence>
<dbReference type="GO" id="GO:0003777">
    <property type="term" value="F:microtubule motor activity"/>
    <property type="evidence" value="ECO:0007669"/>
    <property type="project" value="InterPro"/>
</dbReference>
<dbReference type="PANTHER" id="PTHR47969:SF15">
    <property type="entry name" value="CHROMOSOME-ASSOCIATED KINESIN KIF4A-RELATED"/>
    <property type="match status" value="1"/>
</dbReference>
<dbReference type="GO" id="GO:0005875">
    <property type="term" value="C:microtubule associated complex"/>
    <property type="evidence" value="ECO:0007669"/>
    <property type="project" value="TreeGrafter"/>
</dbReference>
<keyword evidence="3 6" id="KW-0547">Nucleotide-binding</keyword>
<keyword evidence="4 6" id="KW-0067">ATP-binding</keyword>
<dbReference type="GO" id="GO:0005874">
    <property type="term" value="C:microtubule"/>
    <property type="evidence" value="ECO:0007669"/>
    <property type="project" value="UniProtKB-KW"/>
</dbReference>
<dbReference type="PANTHER" id="PTHR47969">
    <property type="entry name" value="CHROMOSOME-ASSOCIATED KINESIN KIF4A-RELATED"/>
    <property type="match status" value="1"/>
</dbReference>
<dbReference type="VEuPathDB" id="TriTrypDB:TCDM_03608"/>
<evidence type="ECO:0000256" key="2">
    <source>
        <dbReference type="ARBA" id="ARBA00022490"/>
    </source>
</evidence>
<keyword evidence="7" id="KW-0493">Microtubule</keyword>
<dbReference type="SMART" id="SM00129">
    <property type="entry name" value="KISc"/>
    <property type="match status" value="1"/>
</dbReference>
<dbReference type="VEuPathDB" id="TriTrypDB:ECC02_005709"/>
<proteinExistence type="inferred from homology"/>
<accession>A0A2V2WA67</accession>
<dbReference type="GO" id="GO:0005737">
    <property type="term" value="C:cytoplasm"/>
    <property type="evidence" value="ECO:0007669"/>
    <property type="project" value="UniProtKB-SubCell"/>
</dbReference>
<dbReference type="InterPro" id="IPR027640">
    <property type="entry name" value="Kinesin-like_fam"/>
</dbReference>